<dbReference type="RefSeq" id="WP_055733048.1">
    <property type="nucleotide sequence ID" value="NZ_BMDY01000011.1"/>
</dbReference>
<dbReference type="EMBL" id="BMDY01000011">
    <property type="protein sequence ID" value="GGB07606.1"/>
    <property type="molecule type" value="Genomic_DNA"/>
</dbReference>
<dbReference type="Pfam" id="PF22494">
    <property type="entry name" value="choice_anch_I"/>
    <property type="match status" value="2"/>
</dbReference>
<accession>A0ABQ1I1P7</accession>
<dbReference type="PANTHER" id="PTHR46928">
    <property type="entry name" value="MESENCHYME-SPECIFIC CELL SURFACE GLYCOPROTEIN"/>
    <property type="match status" value="1"/>
</dbReference>
<sequence length="618" mass="66734">MERQASTLALTALSLLFASSIPSVHAAPIQAVKQLQISCIAKTASPAKDSFKGLKMNWVASHFSGSEFDSSSAEIVSYDSCSDKLYVVNAKAQSVEVLKLGNNNSEPSKVGQLDLQAAAKNAGISIGDANSVVAKNGLVAVAIQHANKQQNGIIALYRSDDLSLVNSYPAGALPDMVTMSDDSRYLLSANEGEPNGDYSHDPEGSVTIVDLQGGFADGQAKVKQVDFRAFNQGQARHSELKDVRLPAPMGATVAQDLEPEYLALTSKGKVIVALQENNAIARINIANGYIEAIQGLGSKSWASVEEGGDGAMLDLTNKDGKFIQASYPQLAGYYMPDSIASFRVNGKDYLLTANEGDGREYVYQSSQAQCEQAGHKWDGKEYQVGGEDEDAAKYQSEQDDCISYSDETRAYKLKIDPAHPLMDQQRYGKKGTIANKKAIGRLKVVADQKQLGPKDTVYSFGARSFSIFDLDGQRIFDSGNQLSDLANNEQHWNASNDNQASDDRSDDKGVEPEAITVAEINGAHIAFIGLERQGGIAAYDVSQPDSPKLLDFVNRRDFSQDVCTEVDEDGDCTNGQYNPKSGDLGPESITYFSRLGRHYIAVGNEVSGTTSIYQLELN</sequence>
<evidence type="ECO:0000256" key="1">
    <source>
        <dbReference type="SAM" id="SignalP"/>
    </source>
</evidence>
<dbReference type="Gene3D" id="2.130.10.10">
    <property type="entry name" value="YVTN repeat-like/Quinoprotein amine dehydrogenase"/>
    <property type="match status" value="1"/>
</dbReference>
<dbReference type="InterPro" id="IPR052956">
    <property type="entry name" value="Mesenchyme-surface_protein"/>
</dbReference>
<dbReference type="NCBIfam" id="NF038117">
    <property type="entry name" value="choice_anch_I"/>
    <property type="match status" value="1"/>
</dbReference>
<dbReference type="PANTHER" id="PTHR46928:SF1">
    <property type="entry name" value="MESENCHYME-SPECIFIC CELL SURFACE GLYCOPROTEIN"/>
    <property type="match status" value="1"/>
</dbReference>
<evidence type="ECO:0000313" key="3">
    <source>
        <dbReference type="EMBL" id="GGB07606.1"/>
    </source>
</evidence>
<protein>
    <submittedName>
        <fullName evidence="3">Alkaline phosphatase</fullName>
    </submittedName>
</protein>
<proteinExistence type="predicted"/>
<reference evidence="4" key="1">
    <citation type="journal article" date="2019" name="Int. J. Syst. Evol. Microbiol.">
        <title>The Global Catalogue of Microorganisms (GCM) 10K type strain sequencing project: providing services to taxonomists for standard genome sequencing and annotation.</title>
        <authorList>
            <consortium name="The Broad Institute Genomics Platform"/>
            <consortium name="The Broad Institute Genome Sequencing Center for Infectious Disease"/>
            <person name="Wu L."/>
            <person name="Ma J."/>
        </authorList>
    </citation>
    <scope>NUCLEOTIDE SEQUENCE [LARGE SCALE GENOMIC DNA]</scope>
    <source>
        <strain evidence="4">CGMCC 1.10131</strain>
    </source>
</reference>
<dbReference type="InterPro" id="IPR055188">
    <property type="entry name" value="Choice_anch_I"/>
</dbReference>
<feature type="chain" id="PRO_5045126113" evidence="1">
    <location>
        <begin position="27"/>
        <end position="618"/>
    </location>
</feature>
<evidence type="ECO:0000313" key="4">
    <source>
        <dbReference type="Proteomes" id="UP000651977"/>
    </source>
</evidence>
<keyword evidence="1" id="KW-0732">Signal</keyword>
<comment type="caution">
    <text evidence="3">The sequence shown here is derived from an EMBL/GenBank/DDBJ whole genome shotgun (WGS) entry which is preliminary data.</text>
</comment>
<feature type="domain" description="Choice-of-anchor I" evidence="2">
    <location>
        <begin position="70"/>
        <end position="363"/>
    </location>
</feature>
<organism evidence="3 4">
    <name type="scientific">Agarivorans gilvus</name>
    <dbReference type="NCBI Taxonomy" id="680279"/>
    <lineage>
        <taxon>Bacteria</taxon>
        <taxon>Pseudomonadati</taxon>
        <taxon>Pseudomonadota</taxon>
        <taxon>Gammaproteobacteria</taxon>
        <taxon>Alteromonadales</taxon>
        <taxon>Alteromonadaceae</taxon>
        <taxon>Agarivorans</taxon>
    </lineage>
</organism>
<evidence type="ECO:0000259" key="2">
    <source>
        <dbReference type="Pfam" id="PF22494"/>
    </source>
</evidence>
<dbReference type="InterPro" id="IPR015943">
    <property type="entry name" value="WD40/YVTN_repeat-like_dom_sf"/>
</dbReference>
<dbReference type="SUPFAM" id="SSF75011">
    <property type="entry name" value="3-carboxy-cis,cis-mucoante lactonizing enzyme"/>
    <property type="match status" value="1"/>
</dbReference>
<name>A0ABQ1I1P7_9ALTE</name>
<feature type="signal peptide" evidence="1">
    <location>
        <begin position="1"/>
        <end position="26"/>
    </location>
</feature>
<gene>
    <name evidence="3" type="ORF">GCM10007414_21220</name>
</gene>
<keyword evidence="4" id="KW-1185">Reference proteome</keyword>
<dbReference type="Proteomes" id="UP000651977">
    <property type="component" value="Unassembled WGS sequence"/>
</dbReference>
<feature type="domain" description="Choice-of-anchor I" evidence="2">
    <location>
        <begin position="429"/>
        <end position="614"/>
    </location>
</feature>